<proteinExistence type="evidence at transcript level"/>
<reference evidence="2" key="6">
    <citation type="journal article" date="2002" name="Nature">
        <title>Analysis of the mouse transcriptome based on functional annotation of 60,770 full-length cDNAs.</title>
        <authorList>
            <consortium name="The FANTOM Consortium and the RIKEN Genome Exploration Research Group Phase I and II Team"/>
        </authorList>
    </citation>
    <scope>NUCLEOTIDE SEQUENCE</scope>
    <source>
        <strain evidence="2">C57BL/6J</strain>
        <tissue evidence="2">Cerebellum</tissue>
    </source>
</reference>
<evidence type="ECO:0000256" key="1">
    <source>
        <dbReference type="SAM" id="MobiDB-lite"/>
    </source>
</evidence>
<organism evidence="2">
    <name type="scientific">Mus musculus</name>
    <name type="common">Mouse</name>
    <dbReference type="NCBI Taxonomy" id="10090"/>
    <lineage>
        <taxon>Eukaryota</taxon>
        <taxon>Metazoa</taxon>
        <taxon>Chordata</taxon>
        <taxon>Craniata</taxon>
        <taxon>Vertebrata</taxon>
        <taxon>Euteleostomi</taxon>
        <taxon>Mammalia</taxon>
        <taxon>Eutheria</taxon>
        <taxon>Euarchontoglires</taxon>
        <taxon>Glires</taxon>
        <taxon>Rodentia</taxon>
        <taxon>Myomorpha</taxon>
        <taxon>Muroidea</taxon>
        <taxon>Muridae</taxon>
        <taxon>Murinae</taxon>
        <taxon>Mus</taxon>
        <taxon>Mus</taxon>
    </lineage>
</organism>
<accession>Q8C7Z2</accession>
<name>Q8C7Z2_MOUSE</name>
<reference evidence="2" key="2">
    <citation type="journal article" date="2000" name="Genome Res.">
        <title>Normalization and subtraction of cap-trapper-selected cDNAs to prepare full-length cDNA libraries for rapid discovery of new genes.</title>
        <authorList>
            <person name="Carninci P."/>
            <person name="Shibata Y."/>
            <person name="Hayatsu N."/>
            <person name="Sugahara Y."/>
            <person name="Shibata K."/>
            <person name="Itoh M."/>
            <person name="Konno H."/>
            <person name="Okazaki Y."/>
            <person name="Muramatsu M."/>
            <person name="Hayashizaki Y."/>
        </authorList>
    </citation>
    <scope>NUCLEOTIDE SEQUENCE</scope>
    <source>
        <strain evidence="2">C57BL/6J</strain>
        <tissue evidence="2">Cerebellum</tissue>
    </source>
</reference>
<reference evidence="2" key="3">
    <citation type="journal article" date="2000" name="Genome Res.">
        <title>RIKEN integrated sequence analysis (RISA) system--384-format sequencing pipeline with 384 multicapillary sequencer.</title>
        <authorList>
            <person name="Shibata K."/>
            <person name="Itoh M."/>
            <person name="Aizawa K."/>
            <person name="Nagaoka S."/>
            <person name="Sasaki N."/>
            <person name="Carninci P."/>
            <person name="Konno H."/>
            <person name="Akiyama J."/>
            <person name="Nishi K."/>
            <person name="Kitsunai T."/>
            <person name="Tashiro H."/>
            <person name="Itoh M."/>
            <person name="Sumi N."/>
            <person name="Ishii Y."/>
            <person name="Nakamura S."/>
            <person name="Hazama M."/>
            <person name="Nishine T."/>
            <person name="Harada A."/>
            <person name="Yamamoto R."/>
            <person name="Matsumoto H."/>
            <person name="Sakaguchi S."/>
            <person name="Ikegami T."/>
            <person name="Kashiwagi K."/>
            <person name="Fujiwake S."/>
            <person name="Inoue K."/>
            <person name="Togawa Y."/>
            <person name="Izawa M."/>
            <person name="Ohara E."/>
            <person name="Watahiki M."/>
            <person name="Yoneda Y."/>
            <person name="Ishikawa T."/>
            <person name="Ozawa K."/>
            <person name="Tanaka T."/>
            <person name="Matsuura S."/>
            <person name="Kawai J."/>
            <person name="Okazaki Y."/>
            <person name="Muramatsu M."/>
            <person name="Inoue Y."/>
            <person name="Kira A."/>
            <person name="Hayashizaki Y."/>
        </authorList>
    </citation>
    <scope>NUCLEOTIDE SEQUENCE</scope>
    <source>
        <strain evidence="2">C57BL/6J</strain>
        <tissue evidence="2">Cerebellum</tissue>
    </source>
</reference>
<dbReference type="AlphaFoldDB" id="Q8C7Z2"/>
<reference evidence="2" key="8">
    <citation type="journal article" date="2005" name="Science">
        <title>Antisense Transcription in the Mammalian Transcriptome.</title>
        <authorList>
            <consortium name="RIKEN Genome Exploration Research Group and Genome Science Group (Genome Network Project Core Group) and the FANTOM Consortium"/>
        </authorList>
    </citation>
    <scope>NUCLEOTIDE SEQUENCE</scope>
    <source>
        <strain evidence="2">C57BL/6J</strain>
        <tissue evidence="2">Cerebellum</tissue>
    </source>
</reference>
<feature type="compositionally biased region" description="Low complexity" evidence="1">
    <location>
        <begin position="46"/>
        <end position="55"/>
    </location>
</feature>
<feature type="region of interest" description="Disordered" evidence="1">
    <location>
        <begin position="1"/>
        <end position="118"/>
    </location>
</feature>
<protein>
    <submittedName>
        <fullName evidence="2">Uncharacterized protein</fullName>
    </submittedName>
</protein>
<reference evidence="2" key="5">
    <citation type="submission" date="2001-07" db="EMBL/GenBank/DDBJ databases">
        <authorList>
            <person name="Adachi J."/>
            <person name="Aizawa K."/>
            <person name="Akimura T."/>
            <person name="Arakawa T."/>
            <person name="Bono H."/>
            <person name="Carninci P."/>
            <person name="Fukuda S."/>
            <person name="Furuno M."/>
            <person name="Hanagaki T."/>
            <person name="Hara A."/>
            <person name="Hashizume W."/>
            <person name="Hayashida K."/>
            <person name="Hayatsu N."/>
            <person name="Hiramoto K."/>
            <person name="Hiraoka T."/>
            <person name="Hirozane T."/>
            <person name="Hori F."/>
            <person name="Imotani K."/>
            <person name="Ishii Y."/>
            <person name="Itoh M."/>
            <person name="Kagawa I."/>
            <person name="Kasukawa T."/>
            <person name="Katoh H."/>
            <person name="Kawai J."/>
            <person name="Kojima Y."/>
            <person name="Kondo S."/>
            <person name="Konno H."/>
            <person name="Kouda M."/>
            <person name="Koya S."/>
            <person name="Kurihara C."/>
            <person name="Matsuyama T."/>
            <person name="Miyazaki A."/>
            <person name="Murata M."/>
            <person name="Nakamura M."/>
            <person name="Nishi K."/>
            <person name="Nomura K."/>
            <person name="Numazaki R."/>
            <person name="Ohno M."/>
            <person name="Ohsato N."/>
            <person name="Okazaki Y."/>
            <person name="Saito R."/>
            <person name="Saitoh H."/>
            <person name="Sakai C."/>
            <person name="Sakai K."/>
            <person name="Sakazume N."/>
            <person name="Sano H."/>
            <person name="Sasaki D."/>
            <person name="Shibata K."/>
            <person name="Shinagawa A."/>
            <person name="Shiraki T."/>
            <person name="Sogabe Y."/>
            <person name="Tagami M."/>
            <person name="Tagawa A."/>
            <person name="Takahashi F."/>
            <person name="Takaku-Akahira S."/>
            <person name="Takeda Y."/>
            <person name="Tanaka T."/>
            <person name="Tomaru A."/>
            <person name="Toya T."/>
            <person name="Yasunishi A."/>
            <person name="Muramatsu M."/>
            <person name="Hayashizaki Y."/>
        </authorList>
    </citation>
    <scope>NUCLEOTIDE SEQUENCE</scope>
    <source>
        <strain evidence="2">C57BL/6J</strain>
        <tissue evidence="2">Cerebellum</tissue>
    </source>
</reference>
<dbReference type="EMBL" id="AK048886">
    <property type="protein sequence ID" value="BAC33483.1"/>
    <property type="molecule type" value="mRNA"/>
</dbReference>
<reference evidence="2" key="1">
    <citation type="journal article" date="1999" name="Methods Enzymol.">
        <title>High-efficiency full-length cDNA cloning.</title>
        <authorList>
            <person name="Carninci P."/>
            <person name="Hayashizaki Y."/>
        </authorList>
    </citation>
    <scope>NUCLEOTIDE SEQUENCE</scope>
    <source>
        <strain evidence="2">C57BL/6J</strain>
        <tissue evidence="2">Cerebellum</tissue>
    </source>
</reference>
<reference evidence="2" key="7">
    <citation type="journal article" date="2005" name="Science">
        <title>The Transcriptional Landscape of the Mammalian Genome.</title>
        <authorList>
            <consortium name="The FANTOM Consortium"/>
            <consortium name="Riken Genome Exploration Research Group and Genome Science Group (Genome Network Project Core Group)"/>
        </authorList>
    </citation>
    <scope>NUCLEOTIDE SEQUENCE</scope>
    <source>
        <strain evidence="2">C57BL/6J</strain>
        <tissue evidence="2">Cerebellum</tissue>
    </source>
</reference>
<sequence length="129" mass="13608">MLVRSPRQRVLRGFQPGGRGCRTPRDAGNRSADTQKAVRLASPPASSRLRLGSGRRIPDRRALSGHEAADLTPAPSGATSAPRPGGFYSFPVTDSPRRESCKLSGSSRHRQPLPGVGTATRVLLSGAAL</sequence>
<reference evidence="2" key="4">
    <citation type="journal article" date="2001" name="Nature">
        <title>Functional annotation of a full-length mouse cDNA collection.</title>
        <authorList>
            <consortium name="The RIKEN Genome Exploration Research Group Phase II Team and the FANTOM Consortium"/>
        </authorList>
    </citation>
    <scope>NUCLEOTIDE SEQUENCE</scope>
    <source>
        <strain evidence="2">C57BL/6J</strain>
        <tissue evidence="2">Cerebellum</tissue>
    </source>
</reference>
<feature type="compositionally biased region" description="Basic and acidic residues" evidence="1">
    <location>
        <begin position="56"/>
        <end position="69"/>
    </location>
</feature>
<feature type="compositionally biased region" description="Basic residues" evidence="1">
    <location>
        <begin position="1"/>
        <end position="10"/>
    </location>
</feature>
<evidence type="ECO:0000313" key="2">
    <source>
        <dbReference type="EMBL" id="BAC33483.1"/>
    </source>
</evidence>